<protein>
    <submittedName>
        <fullName evidence="1">Unnamed protein product</fullName>
    </submittedName>
</protein>
<gene>
    <name evidence="1" type="ORF">Amon02_000121400</name>
</gene>
<accession>A0ACB5SU22</accession>
<dbReference type="Proteomes" id="UP001165064">
    <property type="component" value="Unassembled WGS sequence"/>
</dbReference>
<comment type="caution">
    <text evidence="1">The sequence shown here is derived from an EMBL/GenBank/DDBJ whole genome shotgun (WGS) entry which is preliminary data.</text>
</comment>
<reference evidence="1" key="1">
    <citation type="submission" date="2023-04" db="EMBL/GenBank/DDBJ databases">
        <title>Ambrosiozyma monospora NBRC 10751.</title>
        <authorList>
            <person name="Ichikawa N."/>
            <person name="Sato H."/>
            <person name="Tonouchi N."/>
        </authorList>
    </citation>
    <scope>NUCLEOTIDE SEQUENCE</scope>
    <source>
        <strain evidence="1">NBRC 10751</strain>
    </source>
</reference>
<keyword evidence="2" id="KW-1185">Reference proteome</keyword>
<sequence length="214" mass="22795">MSTEYTKEQEQEIQRILKIETTQYYKILNCSKDSNDTEIKKAYRKLAIKLHPDKNKHPQASEAFKKIAKAFEVLSDESKRRIYDQTGYDPDSRSAAAAASGFGGGGAGGMNGGGFGGGRAGGGHPFAAFNAGGPGLFDDDIFNLFFGNGMGGGMPAGAAFGGGGPGAFTFQFDGTGFRTTGFGPGVRFQQAQPRQRRAVFTIDHLDSVCVWVVV</sequence>
<dbReference type="EMBL" id="BSXS01000568">
    <property type="protein sequence ID" value="GME73003.1"/>
    <property type="molecule type" value="Genomic_DNA"/>
</dbReference>
<organism evidence="1 2">
    <name type="scientific">Ambrosiozyma monospora</name>
    <name type="common">Yeast</name>
    <name type="synonym">Endomycopsis monosporus</name>
    <dbReference type="NCBI Taxonomy" id="43982"/>
    <lineage>
        <taxon>Eukaryota</taxon>
        <taxon>Fungi</taxon>
        <taxon>Dikarya</taxon>
        <taxon>Ascomycota</taxon>
        <taxon>Saccharomycotina</taxon>
        <taxon>Pichiomycetes</taxon>
        <taxon>Pichiales</taxon>
        <taxon>Pichiaceae</taxon>
        <taxon>Ambrosiozyma</taxon>
    </lineage>
</organism>
<name>A0ACB5SU22_AMBMO</name>
<evidence type="ECO:0000313" key="1">
    <source>
        <dbReference type="EMBL" id="GME73003.1"/>
    </source>
</evidence>
<proteinExistence type="predicted"/>
<evidence type="ECO:0000313" key="2">
    <source>
        <dbReference type="Proteomes" id="UP001165064"/>
    </source>
</evidence>